<dbReference type="GO" id="GO:0005886">
    <property type="term" value="C:plasma membrane"/>
    <property type="evidence" value="ECO:0007669"/>
    <property type="project" value="TreeGrafter"/>
</dbReference>
<keyword evidence="8" id="KW-1185">Reference proteome</keyword>
<comment type="subcellular location">
    <subcellularLocation>
        <location evidence="1">Membrane</location>
        <topology evidence="1">Multi-pass membrane protein</topology>
    </subcellularLocation>
</comment>
<evidence type="ECO:0000256" key="5">
    <source>
        <dbReference type="ARBA" id="ARBA00023136"/>
    </source>
</evidence>
<evidence type="ECO:0000313" key="7">
    <source>
        <dbReference type="EMBL" id="NEY72970.1"/>
    </source>
</evidence>
<keyword evidence="5 6" id="KW-0472">Membrane</keyword>
<evidence type="ECO:0000256" key="6">
    <source>
        <dbReference type="SAM" id="Phobius"/>
    </source>
</evidence>
<feature type="transmembrane region" description="Helical" evidence="6">
    <location>
        <begin position="41"/>
        <end position="59"/>
    </location>
</feature>
<feature type="transmembrane region" description="Helical" evidence="6">
    <location>
        <begin position="96"/>
        <end position="120"/>
    </location>
</feature>
<evidence type="ECO:0000256" key="2">
    <source>
        <dbReference type="ARBA" id="ARBA00009694"/>
    </source>
</evidence>
<reference evidence="7 8" key="1">
    <citation type="submission" date="2020-02" db="EMBL/GenBank/DDBJ databases">
        <title>Bacillus aquiflavi sp. nov., isolated from yellow water of strong flavor Chinese baijiu in Yibin region of China.</title>
        <authorList>
            <person name="Xie J."/>
        </authorList>
    </citation>
    <scope>NUCLEOTIDE SEQUENCE [LARGE SCALE GENOMIC DNA]</scope>
    <source>
        <strain evidence="7 8">SA4</strain>
    </source>
</reference>
<dbReference type="EMBL" id="JAAIWM010000005">
    <property type="protein sequence ID" value="NEY72970.1"/>
    <property type="molecule type" value="Genomic_DNA"/>
</dbReference>
<evidence type="ECO:0000256" key="1">
    <source>
        <dbReference type="ARBA" id="ARBA00004141"/>
    </source>
</evidence>
<proteinExistence type="inferred from homology"/>
<sequence>MKLFILLGSLNAFIAVALGAFGAHGLEGKVSERMLEVWKTGVLYHMFHALGLIIIAILIGKFPNATTFTYAGWFMFIGILFFSGSLYALSTTGIKFFGPITPLGGLAFLIAWVLVGVGAMRYL</sequence>
<evidence type="ECO:0000256" key="3">
    <source>
        <dbReference type="ARBA" id="ARBA00022692"/>
    </source>
</evidence>
<evidence type="ECO:0000313" key="8">
    <source>
        <dbReference type="Proteomes" id="UP000481043"/>
    </source>
</evidence>
<keyword evidence="3 6" id="KW-0812">Transmembrane</keyword>
<gene>
    <name evidence="7" type="ORF">G4D63_14620</name>
</gene>
<dbReference type="Proteomes" id="UP000481043">
    <property type="component" value="Unassembled WGS sequence"/>
</dbReference>
<name>A0A6M0QBS2_9BACI</name>
<comment type="caution">
    <text evidence="7">The sequence shown here is derived from an EMBL/GenBank/DDBJ whole genome shotgun (WGS) entry which is preliminary data.</text>
</comment>
<organism evidence="7 8">
    <name type="scientific">Bacillus mesophilus</name>
    <dbReference type="NCBI Taxonomy" id="1808955"/>
    <lineage>
        <taxon>Bacteria</taxon>
        <taxon>Bacillati</taxon>
        <taxon>Bacillota</taxon>
        <taxon>Bacilli</taxon>
        <taxon>Bacillales</taxon>
        <taxon>Bacillaceae</taxon>
        <taxon>Bacillus</taxon>
    </lineage>
</organism>
<dbReference type="InterPro" id="IPR006696">
    <property type="entry name" value="DUF423"/>
</dbReference>
<protein>
    <submittedName>
        <fullName evidence="7">DUF423 domain-containing protein</fullName>
    </submittedName>
</protein>
<dbReference type="PANTHER" id="PTHR43461:SF1">
    <property type="entry name" value="TRANSMEMBRANE PROTEIN 256"/>
    <property type="match status" value="1"/>
</dbReference>
<dbReference type="RefSeq" id="WP_163180441.1">
    <property type="nucleotide sequence ID" value="NZ_JAAIWM010000005.1"/>
</dbReference>
<evidence type="ECO:0000256" key="4">
    <source>
        <dbReference type="ARBA" id="ARBA00022989"/>
    </source>
</evidence>
<keyword evidence="4 6" id="KW-1133">Transmembrane helix</keyword>
<feature type="transmembrane region" description="Helical" evidence="6">
    <location>
        <begin position="71"/>
        <end position="90"/>
    </location>
</feature>
<comment type="similarity">
    <text evidence="2">Belongs to the UPF0382 family.</text>
</comment>
<dbReference type="Pfam" id="PF04241">
    <property type="entry name" value="DUF423"/>
    <property type="match status" value="1"/>
</dbReference>
<dbReference type="AlphaFoldDB" id="A0A6M0QBS2"/>
<accession>A0A6M0QBS2</accession>
<dbReference type="PANTHER" id="PTHR43461">
    <property type="entry name" value="TRANSMEMBRANE PROTEIN 256"/>
    <property type="match status" value="1"/>
</dbReference>